<dbReference type="Proteomes" id="UP000293360">
    <property type="component" value="Unassembled WGS sequence"/>
</dbReference>
<comment type="caution">
    <text evidence="2">The sequence shown here is derived from an EMBL/GenBank/DDBJ whole genome shotgun (WGS) entry which is preliminary data.</text>
</comment>
<dbReference type="PANTHER" id="PTHR37535">
    <property type="entry name" value="FLUG DOMAIN PROTEIN"/>
    <property type="match status" value="1"/>
</dbReference>
<dbReference type="PANTHER" id="PTHR37535:SF4">
    <property type="entry name" value="FLUG DOMAIN-CONTAINING PROTEIN"/>
    <property type="match status" value="1"/>
</dbReference>
<evidence type="ECO:0000256" key="1">
    <source>
        <dbReference type="SAM" id="MobiDB-lite"/>
    </source>
</evidence>
<feature type="region of interest" description="Disordered" evidence="1">
    <location>
        <begin position="102"/>
        <end position="125"/>
    </location>
</feature>
<dbReference type="EMBL" id="QJNU01000524">
    <property type="protein sequence ID" value="RYO96122.1"/>
    <property type="molecule type" value="Genomic_DNA"/>
</dbReference>
<dbReference type="InterPro" id="IPR021842">
    <property type="entry name" value="DUF3435"/>
</dbReference>
<proteinExistence type="predicted"/>
<evidence type="ECO:0000313" key="3">
    <source>
        <dbReference type="Proteomes" id="UP000293360"/>
    </source>
</evidence>
<dbReference type="AlphaFoldDB" id="A0A4Q4T258"/>
<sequence>MVASSVLKMAASTRPGCPPHPVEVQPESNKRIKKKPAPLSAKQRAALREQLKEVHFLKPDYADNTKINIAGILRKWKAAAGGNRDNEKKKLKDGSYEDLWDDRVRNRDEEDTEETGAALDENSHVPEGILTQETEGRGRPKALCYEDVLLMVVRHPETGEDVLAMAVKLIYYKGADNKPKPTIFFFTATRRLMFCPILVIISLPLADGAFAALNLTSPSQIFQIKNRGPVTCTPFRWKRDWLKRPIFPEDDMKRQTLDAGFEDAIGPKAFRRGAANVANGNAPDAVRDQMMRHDPKWATFNSASINEKVQFDLQNAFLDESLEDGLVTLFTRISIMRDPRASYDMVPEEVWNALPLDPDIAKLVTQRTRLKNGKYRMRGTDQEGEVQRLTKEIKKKRAQRNKALRQEYRKYYFHNRPTWDIERQLAEGAAEELEEDIQPPIQLCIPERAQLAEILCHQPDNLNANDLRSLRTKAAELLSTLCNKKETAKRKVIR</sequence>
<protein>
    <submittedName>
        <fullName evidence="2">Uncharacterized protein</fullName>
    </submittedName>
</protein>
<organism evidence="2 3">
    <name type="scientific">Monosporascus ibericus</name>
    <dbReference type="NCBI Taxonomy" id="155417"/>
    <lineage>
        <taxon>Eukaryota</taxon>
        <taxon>Fungi</taxon>
        <taxon>Dikarya</taxon>
        <taxon>Ascomycota</taxon>
        <taxon>Pezizomycotina</taxon>
        <taxon>Sordariomycetes</taxon>
        <taxon>Xylariomycetidae</taxon>
        <taxon>Xylariales</taxon>
        <taxon>Xylariales incertae sedis</taxon>
        <taxon>Monosporascus</taxon>
    </lineage>
</organism>
<dbReference type="OrthoDB" id="4485682at2759"/>
<feature type="region of interest" description="Disordered" evidence="1">
    <location>
        <begin position="1"/>
        <end position="43"/>
    </location>
</feature>
<keyword evidence="3" id="KW-1185">Reference proteome</keyword>
<gene>
    <name evidence="2" type="ORF">DL764_007526</name>
</gene>
<evidence type="ECO:0000313" key="2">
    <source>
        <dbReference type="EMBL" id="RYO96122.1"/>
    </source>
</evidence>
<dbReference type="Pfam" id="PF11917">
    <property type="entry name" value="DUF3435"/>
    <property type="match status" value="1"/>
</dbReference>
<accession>A0A4Q4T258</accession>
<dbReference type="STRING" id="155417.A0A4Q4T258"/>
<reference evidence="2 3" key="1">
    <citation type="submission" date="2018-06" db="EMBL/GenBank/DDBJ databases">
        <title>Complete Genomes of Monosporascus.</title>
        <authorList>
            <person name="Robinson A.J."/>
            <person name="Natvig D.O."/>
        </authorList>
    </citation>
    <scope>NUCLEOTIDE SEQUENCE [LARGE SCALE GENOMIC DNA]</scope>
    <source>
        <strain evidence="2 3">CBS 110550</strain>
    </source>
</reference>
<name>A0A4Q4T258_9PEZI</name>